<keyword evidence="1" id="KW-0560">Oxidoreductase</keyword>
<name>A0ABV9LZI1_9ALTE</name>
<dbReference type="Pfam" id="PF13618">
    <property type="entry name" value="Gluconate_2-dh3"/>
    <property type="match status" value="1"/>
</dbReference>
<protein>
    <submittedName>
        <fullName evidence="1">Gluconate 2-dehydrogenase subunit 3 family protein</fullName>
        <ecNumber evidence="1">1.-.-.-</ecNumber>
    </submittedName>
</protein>
<proteinExistence type="predicted"/>
<dbReference type="PROSITE" id="PS51318">
    <property type="entry name" value="TAT"/>
    <property type="match status" value="1"/>
</dbReference>
<dbReference type="RefSeq" id="WP_382410154.1">
    <property type="nucleotide sequence ID" value="NZ_JBHSGU010000017.1"/>
</dbReference>
<dbReference type="InterPro" id="IPR027056">
    <property type="entry name" value="Gluconate_2DH_su3"/>
</dbReference>
<sequence>MKKEVRETNMDRRAFLHTLSQAVGYTAAASVLAGSGLSVALAYSPKSDSASRHGLLFSQAQMKRLASIADTILPATDTKSASAVDVHGFVDHQLVQCHNEGQQQTCVAVVDFIESNAKKAYSKSFIDLDAQQQTKVLRDIEALKTADEGQKGQFKFLKSLIVFGYFTTEEGVTKALSFQPFPGGYKGSIPVEADTKVWGSLNYY</sequence>
<dbReference type="EC" id="1.-.-.-" evidence="1"/>
<dbReference type="Proteomes" id="UP001595897">
    <property type="component" value="Unassembled WGS sequence"/>
</dbReference>
<dbReference type="InterPro" id="IPR006311">
    <property type="entry name" value="TAT_signal"/>
</dbReference>
<evidence type="ECO:0000313" key="2">
    <source>
        <dbReference type="Proteomes" id="UP001595897"/>
    </source>
</evidence>
<accession>A0ABV9LZI1</accession>
<evidence type="ECO:0000313" key="1">
    <source>
        <dbReference type="EMBL" id="MFC4701559.1"/>
    </source>
</evidence>
<comment type="caution">
    <text evidence="1">The sequence shown here is derived from an EMBL/GenBank/DDBJ whole genome shotgun (WGS) entry which is preliminary data.</text>
</comment>
<dbReference type="EMBL" id="JBHSGU010000017">
    <property type="protein sequence ID" value="MFC4701559.1"/>
    <property type="molecule type" value="Genomic_DNA"/>
</dbReference>
<dbReference type="GO" id="GO:0016491">
    <property type="term" value="F:oxidoreductase activity"/>
    <property type="evidence" value="ECO:0007669"/>
    <property type="project" value="UniProtKB-KW"/>
</dbReference>
<keyword evidence="2" id="KW-1185">Reference proteome</keyword>
<gene>
    <name evidence="1" type="ORF">ACFO4O_15485</name>
</gene>
<reference evidence="2" key="1">
    <citation type="journal article" date="2019" name="Int. J. Syst. Evol. Microbiol.">
        <title>The Global Catalogue of Microorganisms (GCM) 10K type strain sequencing project: providing services to taxonomists for standard genome sequencing and annotation.</title>
        <authorList>
            <consortium name="The Broad Institute Genomics Platform"/>
            <consortium name="The Broad Institute Genome Sequencing Center for Infectious Disease"/>
            <person name="Wu L."/>
            <person name="Ma J."/>
        </authorList>
    </citation>
    <scope>NUCLEOTIDE SEQUENCE [LARGE SCALE GENOMIC DNA]</scope>
    <source>
        <strain evidence="2">KACC 12507</strain>
    </source>
</reference>
<organism evidence="1 2">
    <name type="scientific">Glaciecola siphonariae</name>
    <dbReference type="NCBI Taxonomy" id="521012"/>
    <lineage>
        <taxon>Bacteria</taxon>
        <taxon>Pseudomonadati</taxon>
        <taxon>Pseudomonadota</taxon>
        <taxon>Gammaproteobacteria</taxon>
        <taxon>Alteromonadales</taxon>
        <taxon>Alteromonadaceae</taxon>
        <taxon>Glaciecola</taxon>
    </lineage>
</organism>